<evidence type="ECO:0000256" key="13">
    <source>
        <dbReference type="PIRSR" id="PIRSR004803-3"/>
    </source>
</evidence>
<evidence type="ECO:0000313" key="18">
    <source>
        <dbReference type="EMBL" id="ODR59182.1"/>
    </source>
</evidence>
<evidence type="ECO:0000256" key="3">
    <source>
        <dbReference type="ARBA" id="ARBA00022722"/>
    </source>
</evidence>
<evidence type="ECO:0000256" key="7">
    <source>
        <dbReference type="ARBA" id="ARBA00022833"/>
    </source>
</evidence>
<comment type="cofactor">
    <cofactor evidence="13">
        <name>Ca(2+)</name>
        <dbReference type="ChEBI" id="CHEBI:29108"/>
    </cofactor>
    <text evidence="13">Binds 1 Ca(2+) cation per subunit. Seen in 1 crystal structure, it is not clear if it is physiologically important.</text>
</comment>
<comment type="similarity">
    <text evidence="10">Belongs to the metallo-beta-lactamase superfamily. RNA-metabolizing metallo-beta-lactamase-like family. Bacterial RNase J subfamily.</text>
</comment>
<evidence type="ECO:0000256" key="9">
    <source>
        <dbReference type="ARBA" id="ARBA00022884"/>
    </source>
</evidence>
<feature type="binding site" evidence="13">
    <location>
        <position position="56"/>
    </location>
    <ligand>
        <name>Ca(2+)</name>
        <dbReference type="ChEBI" id="CHEBI:29108"/>
    </ligand>
</feature>
<feature type="binding site" evidence="13">
    <location>
        <position position="84"/>
    </location>
    <ligand>
        <name>Zn(2+)</name>
        <dbReference type="ChEBI" id="CHEBI:29105"/>
        <label>1</label>
        <note>catalytic</note>
    </ligand>
</feature>
<dbReference type="CDD" id="cd07714">
    <property type="entry name" value="RNaseJ_MBL-fold"/>
    <property type="match status" value="1"/>
</dbReference>
<dbReference type="GeneID" id="93299731"/>
<feature type="domain" description="Metallo-beta-lactamase" evidence="14">
    <location>
        <begin position="26"/>
        <end position="228"/>
    </location>
</feature>
<dbReference type="InterPro" id="IPR041636">
    <property type="entry name" value="RNase_J_C"/>
</dbReference>
<dbReference type="RefSeq" id="WP_009251465.1">
    <property type="nucleotide sequence ID" value="NZ_BAABXS010000005.1"/>
</dbReference>
<dbReference type="InterPro" id="IPR004613">
    <property type="entry name" value="RNase_J"/>
</dbReference>
<comment type="cofactor">
    <cofactor evidence="13">
        <name>Zn(2+)</name>
        <dbReference type="ChEBI" id="CHEBI:29105"/>
    </cofactor>
    <text evidence="13">Binds 2 Zn(2+) ions per subunit. It is not clear if Zn(2+) or Mg(2+) is physiologically important.</text>
</comment>
<evidence type="ECO:0000256" key="6">
    <source>
        <dbReference type="ARBA" id="ARBA00022801"/>
    </source>
</evidence>
<dbReference type="NCBIfam" id="TIGR00649">
    <property type="entry name" value="MG423"/>
    <property type="match status" value="1"/>
</dbReference>
<gene>
    <name evidence="16" type="primary">rnjA</name>
    <name evidence="10" type="synonym">rnj</name>
    <name evidence="16" type="ORF">BEH84_01234</name>
    <name evidence="17" type="ORF">BEI59_11030</name>
    <name evidence="15" type="ORF">BEI61_01358</name>
    <name evidence="18" type="ORF">BEI63_06555</name>
</gene>
<dbReference type="GO" id="GO:0005737">
    <property type="term" value="C:cytoplasm"/>
    <property type="evidence" value="ECO:0007669"/>
    <property type="project" value="UniProtKB-SubCell"/>
</dbReference>
<evidence type="ECO:0000313" key="15">
    <source>
        <dbReference type="EMBL" id="ODM05470.1"/>
    </source>
</evidence>
<keyword evidence="5 10" id="KW-0255">Endonuclease</keyword>
<evidence type="ECO:0000313" key="19">
    <source>
        <dbReference type="Proteomes" id="UP000094067"/>
    </source>
</evidence>
<feature type="active site" description="Proton donor" evidence="11">
    <location>
        <position position="201"/>
    </location>
</feature>
<keyword evidence="2 10" id="KW-0963">Cytoplasm</keyword>
<keyword evidence="4 13" id="KW-0479">Metal-binding</keyword>
<dbReference type="GO" id="GO:0003723">
    <property type="term" value="F:RNA binding"/>
    <property type="evidence" value="ECO:0007669"/>
    <property type="project" value="UniProtKB-UniRule"/>
</dbReference>
<dbReference type="Pfam" id="PF17770">
    <property type="entry name" value="RNase_J_C"/>
    <property type="match status" value="1"/>
</dbReference>
<dbReference type="InterPro" id="IPR030854">
    <property type="entry name" value="RNase_J_bac"/>
</dbReference>
<dbReference type="PATRIC" id="fig|1432052.3.peg.1352"/>
<keyword evidence="9 10" id="KW-0694">RNA-binding</keyword>
<dbReference type="Proteomes" id="UP000094271">
    <property type="component" value="Unassembled WGS sequence"/>
</dbReference>
<dbReference type="Gene3D" id="3.60.15.10">
    <property type="entry name" value="Ribonuclease Z/Hydroxyacylglutathione hydrolase-like"/>
    <property type="match status" value="1"/>
</dbReference>
<dbReference type="Proteomes" id="UP000095003">
    <property type="component" value="Unassembled WGS sequence"/>
</dbReference>
<feature type="binding site" evidence="13">
    <location>
        <position position="81"/>
    </location>
    <ligand>
        <name>Zn(2+)</name>
        <dbReference type="ChEBI" id="CHEBI:29105"/>
        <label>1</label>
        <note>catalytic</note>
    </ligand>
</feature>
<keyword evidence="21" id="KW-1185">Reference proteome</keyword>
<comment type="subcellular location">
    <subcellularLocation>
        <location evidence="1 10">Cytoplasm</location>
    </subcellularLocation>
</comment>
<feature type="binding site" evidence="13">
    <location>
        <position position="79"/>
    </location>
    <ligand>
        <name>Zn(2+)</name>
        <dbReference type="ChEBI" id="CHEBI:29105"/>
        <label>2</label>
        <note>catalytic</note>
    </ligand>
</feature>
<feature type="binding site" evidence="13">
    <location>
        <position position="447"/>
    </location>
    <ligand>
        <name>Ca(2+)</name>
        <dbReference type="ChEBI" id="CHEBI:29108"/>
    </ligand>
</feature>
<evidence type="ECO:0000256" key="8">
    <source>
        <dbReference type="ARBA" id="ARBA00022839"/>
    </source>
</evidence>
<keyword evidence="6 10" id="KW-0378">Hydrolase</keyword>
<dbReference type="InterPro" id="IPR036866">
    <property type="entry name" value="RibonucZ/Hydroxyglut_hydro"/>
</dbReference>
<keyword evidence="7 13" id="KW-0862">Zinc</keyword>
<dbReference type="Pfam" id="PF22505">
    <property type="entry name" value="RNase_J_b_CASP"/>
    <property type="match status" value="1"/>
</dbReference>
<feature type="binding site" evidence="10 12">
    <location>
        <begin position="368"/>
        <end position="372"/>
    </location>
    <ligand>
        <name>substrate</name>
    </ligand>
</feature>
<feature type="binding site" evidence="13">
    <location>
        <position position="147"/>
    </location>
    <ligand>
        <name>Zn(2+)</name>
        <dbReference type="ChEBI" id="CHEBI:29105"/>
        <label>1</label>
        <note>catalytic</note>
    </ligand>
</feature>
<reference evidence="17 20" key="3">
    <citation type="submission" date="2016-08" db="EMBL/GenBank/DDBJ databases">
        <authorList>
            <person name="Seilhamer J.J."/>
        </authorList>
    </citation>
    <scope>NUCLEOTIDE SEQUENCE [LARGE SCALE GENOMIC DNA]</scope>
    <source>
        <strain evidence="17 20">NML150140-1</strain>
    </source>
</reference>
<evidence type="ECO:0000256" key="1">
    <source>
        <dbReference type="ARBA" id="ARBA00004496"/>
    </source>
</evidence>
<evidence type="ECO:0000259" key="14">
    <source>
        <dbReference type="SMART" id="SM00849"/>
    </source>
</evidence>
<keyword evidence="10" id="KW-0698">rRNA processing</keyword>
<sequence>MKKTKQVNNDGSRLKVIPLGGLEQIGLNITAFEYEDSIVVVDCGLSFPDDDMLGIDMVIPDITYLKDNADKVKGFVITHGHEDHIGALPYVLKQLNVPVYATRLTMGIIENKLKEHNLLNHTKRKVIKFGQSINLGQFRIEFIKTNHSIVDAAALAIYSPAGTVVHTGDFKVDYTPVFGDAIDLQRFAEIGKKGVLALMCDSTNAERHGFTPSERTLSRIFDTIFHEHPNQRILIATFASNVDRVQQIINSAYKYNRKVVVEGRSMVNIIDTAMNLGCLNIPENTLITVDQLKNYPDERTAIITTGSQGESMAALSRMAGSAHRKISITPNDVIIFSSHPIPGNEKAVTKVINELSMKGAEVIFQDVHVSGHACQEEIKLIYTLVHPKYAIPVHGEFKHRKAQAGLAADLGIPKENIFMINSGDVLELGGENAQVTGKVPVGTILVDGLGVGDVGNVVLRDRQHLAEDGIMIVVLGLDSGSGQLVSGPDLVSRGFVYVKESDALMDEARILMTDVLDNCIGRGCSDWGKIKSAVKDSLGDFIWKKTKRRPMILPIIMEV</sequence>
<dbReference type="AlphaFoldDB" id="A0A1E3AXT9"/>
<evidence type="ECO:0000313" key="22">
    <source>
        <dbReference type="Proteomes" id="UP000095003"/>
    </source>
</evidence>
<dbReference type="Gene3D" id="3.10.20.580">
    <property type="match status" value="1"/>
</dbReference>
<dbReference type="PIRSF" id="PIRSF004803">
    <property type="entry name" value="RnjA"/>
    <property type="match status" value="1"/>
</dbReference>
<dbReference type="FunFam" id="3.10.20.580:FF:000001">
    <property type="entry name" value="Ribonuclease J"/>
    <property type="match status" value="1"/>
</dbReference>
<dbReference type="Proteomes" id="UP000094869">
    <property type="component" value="Unassembled WGS sequence"/>
</dbReference>
<feature type="binding site" evidence="13">
    <location>
        <position position="394"/>
    </location>
    <ligand>
        <name>Zn(2+)</name>
        <dbReference type="ChEBI" id="CHEBI:29105"/>
        <label>1</label>
        <note>catalytic</note>
    </ligand>
</feature>
<dbReference type="EMBL" id="MCGI01000001">
    <property type="protein sequence ID" value="ODM13518.1"/>
    <property type="molecule type" value="Genomic_DNA"/>
</dbReference>
<organism evidence="16 22">
    <name type="scientific">Eisenbergiella tayi</name>
    <dbReference type="NCBI Taxonomy" id="1432052"/>
    <lineage>
        <taxon>Bacteria</taxon>
        <taxon>Bacillati</taxon>
        <taxon>Bacillota</taxon>
        <taxon>Clostridia</taxon>
        <taxon>Lachnospirales</taxon>
        <taxon>Lachnospiraceae</taxon>
        <taxon>Eisenbergiella</taxon>
    </lineage>
</organism>
<proteinExistence type="inferred from homology"/>
<keyword evidence="3 10" id="KW-0540">Nuclease</keyword>
<feature type="binding site" evidence="12">
    <location>
        <begin position="239"/>
        <end position="241"/>
    </location>
    <ligand>
        <name>substrate</name>
    </ligand>
</feature>
<evidence type="ECO:0000256" key="4">
    <source>
        <dbReference type="ARBA" id="ARBA00022723"/>
    </source>
</evidence>
<dbReference type="SUPFAM" id="SSF56281">
    <property type="entry name" value="Metallo-hydrolase/oxidoreductase"/>
    <property type="match status" value="1"/>
</dbReference>
<dbReference type="EC" id="3.1.-.-" evidence="10"/>
<dbReference type="EMBL" id="MCGH01000002">
    <property type="protein sequence ID" value="ODM05470.1"/>
    <property type="molecule type" value="Genomic_DNA"/>
</dbReference>
<evidence type="ECO:0000256" key="11">
    <source>
        <dbReference type="PIRSR" id="PIRSR004803-1"/>
    </source>
</evidence>
<dbReference type="SMART" id="SM00849">
    <property type="entry name" value="Lactamase_B"/>
    <property type="match status" value="1"/>
</dbReference>
<dbReference type="GO" id="GO:0004534">
    <property type="term" value="F:5'-3' RNA exonuclease activity"/>
    <property type="evidence" value="ECO:0007669"/>
    <property type="project" value="UniProtKB-UniRule"/>
</dbReference>
<evidence type="ECO:0000256" key="10">
    <source>
        <dbReference type="HAMAP-Rule" id="MF_01491"/>
    </source>
</evidence>
<dbReference type="InterPro" id="IPR042173">
    <property type="entry name" value="RNase_J_2"/>
</dbReference>
<dbReference type="InterPro" id="IPR011108">
    <property type="entry name" value="RMMBL"/>
</dbReference>
<dbReference type="GO" id="GO:0008270">
    <property type="term" value="F:zinc ion binding"/>
    <property type="evidence" value="ECO:0007669"/>
    <property type="project" value="InterPro"/>
</dbReference>
<comment type="subunit">
    <text evidence="10">Homodimer, may be a subunit of the RNA degradosome.</text>
</comment>
<feature type="binding site" evidence="13">
    <location>
        <position position="169"/>
    </location>
    <ligand>
        <name>Zn(2+)</name>
        <dbReference type="ChEBI" id="CHEBI:29105"/>
        <label>1</label>
        <note>catalytic</note>
    </ligand>
</feature>
<protein>
    <recommendedName>
        <fullName evidence="10">Ribonuclease J</fullName>
        <shortName evidence="10">RNase J</shortName>
        <ecNumber evidence="10">3.1.-.-</ecNumber>
    </recommendedName>
</protein>
<evidence type="ECO:0000256" key="5">
    <source>
        <dbReference type="ARBA" id="ARBA00022759"/>
    </source>
</evidence>
<dbReference type="InterPro" id="IPR055132">
    <property type="entry name" value="RNase_J_b_CASP"/>
</dbReference>
<dbReference type="Proteomes" id="UP000094067">
    <property type="component" value="Unassembled WGS sequence"/>
</dbReference>
<accession>A0A1E3AXT9</accession>
<reference evidence="19 22" key="1">
    <citation type="submission" date="2016-07" db="EMBL/GenBank/DDBJ databases">
        <title>Characterization of isolates of Eisenbergiella tayi derived from blood cultures, using whole genome sequencing.</title>
        <authorList>
            <person name="Burdz T."/>
            <person name="Wiebe D."/>
            <person name="Huynh C."/>
            <person name="Bernard K."/>
        </authorList>
    </citation>
    <scope>NUCLEOTIDE SEQUENCE [LARGE SCALE GENOMIC DNA]</scope>
    <source>
        <strain evidence="15 19">NML 110608</strain>
        <strain evidence="16 22">NML 120489</strain>
    </source>
</reference>
<keyword evidence="8 10" id="KW-0269">Exonuclease</keyword>
<dbReference type="GO" id="GO:0004521">
    <property type="term" value="F:RNA endonuclease activity"/>
    <property type="evidence" value="ECO:0007669"/>
    <property type="project" value="UniProtKB-UniRule"/>
</dbReference>
<feature type="active site" description="Proton acceptor" evidence="11">
    <location>
        <position position="372"/>
    </location>
</feature>
<evidence type="ECO:0000313" key="17">
    <source>
        <dbReference type="EMBL" id="ODR52550.1"/>
    </source>
</evidence>
<comment type="function">
    <text evidence="10">An RNase that has 5'-3' exonuclease and possibly endonuclease activity. Involved in maturation of rRNA and in some organisms also mRNA maturation and/or decay.</text>
</comment>
<dbReference type="InterPro" id="IPR001279">
    <property type="entry name" value="Metallo-B-lactamas"/>
</dbReference>
<dbReference type="GO" id="GO:0006364">
    <property type="term" value="P:rRNA processing"/>
    <property type="evidence" value="ECO:0007669"/>
    <property type="project" value="UniProtKB-UniRule"/>
</dbReference>
<dbReference type="PANTHER" id="PTHR43694">
    <property type="entry name" value="RIBONUCLEASE J"/>
    <property type="match status" value="1"/>
</dbReference>
<feature type="binding site" evidence="13">
    <location>
        <position position="83"/>
    </location>
    <ligand>
        <name>Zn(2+)</name>
        <dbReference type="ChEBI" id="CHEBI:29105"/>
        <label>1</label>
        <note>catalytic</note>
    </ligand>
</feature>
<dbReference type="HAMAP" id="MF_01491">
    <property type="entry name" value="RNase_J_bact"/>
    <property type="match status" value="1"/>
</dbReference>
<dbReference type="Pfam" id="PF07521">
    <property type="entry name" value="RMMBL"/>
    <property type="match status" value="1"/>
</dbReference>
<evidence type="ECO:0000256" key="12">
    <source>
        <dbReference type="PIRSR" id="PIRSR004803-2"/>
    </source>
</evidence>
<evidence type="ECO:0000313" key="16">
    <source>
        <dbReference type="EMBL" id="ODM13518.1"/>
    </source>
</evidence>
<keyword evidence="13" id="KW-0106">Calcium</keyword>
<evidence type="ECO:0000256" key="2">
    <source>
        <dbReference type="ARBA" id="ARBA00022490"/>
    </source>
</evidence>
<dbReference type="Gene3D" id="3.40.50.10710">
    <property type="entry name" value="Metallo-hydrolase/oxidoreductase"/>
    <property type="match status" value="1"/>
</dbReference>
<reference evidence="18 21" key="2">
    <citation type="submission" date="2016-08" db="EMBL/GenBank/DDBJ databases">
        <title>Characterization of Isolates of Eisenbergiella tayi Derived from Blood Cultures, Using Whole Genome Sequencing.</title>
        <authorList>
            <person name="Bernier A.-M."/>
            <person name="Burdz T."/>
            <person name="Wiebe D."/>
            <person name="Bernard K."/>
        </authorList>
    </citation>
    <scope>NUCLEOTIDE SEQUENCE [LARGE SCALE GENOMIC DNA]</scope>
    <source>
        <strain evidence="18 21">NML120146</strain>
    </source>
</reference>
<feature type="binding site" evidence="13">
    <location>
        <position position="54"/>
    </location>
    <ligand>
        <name>Ca(2+)</name>
        <dbReference type="ChEBI" id="CHEBI:29108"/>
    </ligand>
</feature>
<evidence type="ECO:0000313" key="21">
    <source>
        <dbReference type="Proteomes" id="UP000094869"/>
    </source>
</evidence>
<evidence type="ECO:0000313" key="20">
    <source>
        <dbReference type="Proteomes" id="UP000094271"/>
    </source>
</evidence>
<dbReference type="EMBL" id="MEHD01000015">
    <property type="protein sequence ID" value="ODR59182.1"/>
    <property type="molecule type" value="Genomic_DNA"/>
</dbReference>
<dbReference type="EMBL" id="MEHA01000006">
    <property type="protein sequence ID" value="ODR52550.1"/>
    <property type="molecule type" value="Genomic_DNA"/>
</dbReference>
<dbReference type="PANTHER" id="PTHR43694:SF1">
    <property type="entry name" value="RIBONUCLEASE J"/>
    <property type="match status" value="1"/>
</dbReference>
<name>A0A1E3AXT9_9FIRM</name>
<comment type="caution">
    <text evidence="16">The sequence shown here is derived from an EMBL/GenBank/DDBJ whole genome shotgun (WGS) entry which is preliminary data.</text>
</comment>
<dbReference type="Pfam" id="PF00753">
    <property type="entry name" value="Lactamase_B"/>
    <property type="match status" value="1"/>
</dbReference>